<gene>
    <name evidence="1" type="ORF">CO026_03205</name>
</gene>
<sequence>MIRTRDFLLFLISVTFLLVAIGTELVKNAQIDLVENQPEIFTFFDQEPTSYSAEVIAVPDTKSEKLAALRLALVEYDSIISAPLKEEVVADEIIPPPDTTVVAPAKVVIQLCKNYRPGFVPWTTDKIFSEEREGVRIFFTKSSLHEPSLTSTVSDEVVYAVLPIRSLPLTKSTCINGDVIGIALDGSLIRNAEQKTYGVFGEATMIGYALDGFPIYGVASSKDTDVCGGIIVESSYRYYLDKKRDGILGCFSGIPVTL</sequence>
<dbReference type="EMBL" id="PFRD01000115">
    <property type="protein sequence ID" value="PJC55911.1"/>
    <property type="molecule type" value="Genomic_DNA"/>
</dbReference>
<protein>
    <submittedName>
        <fullName evidence="1">Uncharacterized protein</fullName>
    </submittedName>
</protein>
<name>A0A2M8FE94_9BACT</name>
<comment type="caution">
    <text evidence="1">The sequence shown here is derived from an EMBL/GenBank/DDBJ whole genome shotgun (WGS) entry which is preliminary data.</text>
</comment>
<accession>A0A2M8FE94</accession>
<dbReference type="Proteomes" id="UP000230391">
    <property type="component" value="Unassembled WGS sequence"/>
</dbReference>
<reference evidence="2" key="1">
    <citation type="submission" date="2017-09" db="EMBL/GenBank/DDBJ databases">
        <title>Depth-based differentiation of microbial function through sediment-hosted aquifers and enrichment of novel symbionts in the deep terrestrial subsurface.</title>
        <authorList>
            <person name="Probst A.J."/>
            <person name="Ladd B."/>
            <person name="Jarett J.K."/>
            <person name="Geller-Mcgrath D.E."/>
            <person name="Sieber C.M.K."/>
            <person name="Emerson J.B."/>
            <person name="Anantharaman K."/>
            <person name="Thomas B.C."/>
            <person name="Malmstrom R."/>
            <person name="Stieglmeier M."/>
            <person name="Klingl A."/>
            <person name="Woyke T."/>
            <person name="Ryan C.M."/>
            <person name="Banfield J.F."/>
        </authorList>
    </citation>
    <scope>NUCLEOTIDE SEQUENCE [LARGE SCALE GENOMIC DNA]</scope>
</reference>
<proteinExistence type="predicted"/>
<evidence type="ECO:0000313" key="2">
    <source>
        <dbReference type="Proteomes" id="UP000230391"/>
    </source>
</evidence>
<dbReference type="AlphaFoldDB" id="A0A2M8FE94"/>
<evidence type="ECO:0000313" key="1">
    <source>
        <dbReference type="EMBL" id="PJC55911.1"/>
    </source>
</evidence>
<organism evidence="1 2">
    <name type="scientific">Candidatus Kaiserbacteria bacterium CG_4_9_14_0_2_um_filter_41_32</name>
    <dbReference type="NCBI Taxonomy" id="1974601"/>
    <lineage>
        <taxon>Bacteria</taxon>
        <taxon>Candidatus Kaiseribacteriota</taxon>
    </lineage>
</organism>